<dbReference type="PRINTS" id="PR00385">
    <property type="entry name" value="P450"/>
</dbReference>
<evidence type="ECO:0000256" key="2">
    <source>
        <dbReference type="ARBA" id="ARBA00010617"/>
    </source>
</evidence>
<organism evidence="7 8">
    <name type="scientific">Apiospora saccharicola</name>
    <dbReference type="NCBI Taxonomy" id="335842"/>
    <lineage>
        <taxon>Eukaryota</taxon>
        <taxon>Fungi</taxon>
        <taxon>Dikarya</taxon>
        <taxon>Ascomycota</taxon>
        <taxon>Pezizomycotina</taxon>
        <taxon>Sordariomycetes</taxon>
        <taxon>Xylariomycetidae</taxon>
        <taxon>Amphisphaeriales</taxon>
        <taxon>Apiosporaceae</taxon>
        <taxon>Apiospora</taxon>
    </lineage>
</organism>
<dbReference type="PROSITE" id="PS00086">
    <property type="entry name" value="CYTOCHROME_P450"/>
    <property type="match status" value="1"/>
</dbReference>
<dbReference type="Pfam" id="PF00067">
    <property type="entry name" value="p450"/>
    <property type="match status" value="2"/>
</dbReference>
<evidence type="ECO:0000313" key="7">
    <source>
        <dbReference type="EMBL" id="KAK8060647.1"/>
    </source>
</evidence>
<gene>
    <name evidence="7" type="ORF">PG996_010577</name>
</gene>
<keyword evidence="6" id="KW-0560">Oxidoreductase</keyword>
<evidence type="ECO:0000256" key="6">
    <source>
        <dbReference type="RuleBase" id="RU000461"/>
    </source>
</evidence>
<keyword evidence="5 6" id="KW-0408">Iron</keyword>
<keyword evidence="8" id="KW-1185">Reference proteome</keyword>
<keyword evidence="3 6" id="KW-0349">Heme</keyword>
<dbReference type="PANTHER" id="PTHR24305:SF166">
    <property type="entry name" value="CYTOCHROME P450 12A4, MITOCHONDRIAL-RELATED"/>
    <property type="match status" value="1"/>
</dbReference>
<sequence>MEFYTILGAGVALSILLYRLVKYVLYPQPLPGIAYDAASAKRWRGDQPAVEAVYARLHEWLSPMMARSLELGSPVHQLFMNPFSRPLVVVDDPREVDHLLMRRGRDFDKSTTYGVWQTLIPRATLANETNAHWKSQRAAWRDTMHPKFLRRVVGPHIYEAVLNLTRLWEARIDASGIGSEILDEKKRFMAAPALDVSKDFSLAALDAIWAAIFGERLDLVAGQTEAVRLGLPVAHSKGAMVAQTVDYVNFLWDQWSSSLWPSLSQWRIKRSRGFQDYVALKDRETGRLLSDAGTRLQRVLENESAAASDEDRGEQYDSCLMDLVLRRSLLAAQKAGQVLPDPATNDDLKDELLLMIFAGHDTTSHTLQWFIKFMSNSQGAQTKLRHALQSGLGMSDDGDLPDCATILDADVPYLNAVMEETLRCASTASRGIRVAKVDTEILGRPIPKGTQILLSLNVRWKPVPVPDDVRNNNTTSRSEKDDWVHHPSAQELDRFRPERWLKMDEHGKDVFDPDVLPRLSFSGGTRGCFGRRLAMMELRVMICIVTLKFKFLPVPDELNSPLAHERLLRAPLQCYVKLQPVASGIGRV</sequence>
<dbReference type="InterPro" id="IPR050121">
    <property type="entry name" value="Cytochrome_P450_monoxygenase"/>
</dbReference>
<evidence type="ECO:0000256" key="5">
    <source>
        <dbReference type="ARBA" id="ARBA00023004"/>
    </source>
</evidence>
<evidence type="ECO:0000313" key="8">
    <source>
        <dbReference type="Proteomes" id="UP001446871"/>
    </source>
</evidence>
<keyword evidence="4 6" id="KW-0479">Metal-binding</keyword>
<protein>
    <submittedName>
        <fullName evidence="7">Cytochrome P450 monooxygenase</fullName>
    </submittedName>
</protein>
<proteinExistence type="inferred from homology"/>
<dbReference type="InterPro" id="IPR001128">
    <property type="entry name" value="Cyt_P450"/>
</dbReference>
<evidence type="ECO:0000256" key="1">
    <source>
        <dbReference type="ARBA" id="ARBA00001971"/>
    </source>
</evidence>
<name>A0ABR1UNZ5_9PEZI</name>
<reference evidence="7 8" key="1">
    <citation type="submission" date="2023-01" db="EMBL/GenBank/DDBJ databases">
        <title>Analysis of 21 Apiospora genomes using comparative genomics revels a genus with tremendous synthesis potential of carbohydrate active enzymes and secondary metabolites.</title>
        <authorList>
            <person name="Sorensen T."/>
        </authorList>
    </citation>
    <scope>NUCLEOTIDE SEQUENCE [LARGE SCALE GENOMIC DNA]</scope>
    <source>
        <strain evidence="7 8">CBS 83171</strain>
    </source>
</reference>
<dbReference type="SUPFAM" id="SSF48264">
    <property type="entry name" value="Cytochrome P450"/>
    <property type="match status" value="1"/>
</dbReference>
<dbReference type="InterPro" id="IPR017972">
    <property type="entry name" value="Cyt_P450_CS"/>
</dbReference>
<comment type="caution">
    <text evidence="7">The sequence shown here is derived from an EMBL/GenBank/DDBJ whole genome shotgun (WGS) entry which is preliminary data.</text>
</comment>
<dbReference type="PANTHER" id="PTHR24305">
    <property type="entry name" value="CYTOCHROME P450"/>
    <property type="match status" value="1"/>
</dbReference>
<dbReference type="GO" id="GO:0004497">
    <property type="term" value="F:monooxygenase activity"/>
    <property type="evidence" value="ECO:0007669"/>
    <property type="project" value="UniProtKB-KW"/>
</dbReference>
<comment type="cofactor">
    <cofactor evidence="1">
        <name>heme</name>
        <dbReference type="ChEBI" id="CHEBI:30413"/>
    </cofactor>
</comment>
<dbReference type="Gene3D" id="1.10.630.10">
    <property type="entry name" value="Cytochrome P450"/>
    <property type="match status" value="1"/>
</dbReference>
<keyword evidence="6 7" id="KW-0503">Monooxygenase</keyword>
<comment type="similarity">
    <text evidence="2 6">Belongs to the cytochrome P450 family.</text>
</comment>
<evidence type="ECO:0000256" key="3">
    <source>
        <dbReference type="ARBA" id="ARBA00022617"/>
    </source>
</evidence>
<dbReference type="InterPro" id="IPR002401">
    <property type="entry name" value="Cyt_P450_E_grp-I"/>
</dbReference>
<dbReference type="EMBL" id="JAQQWM010000006">
    <property type="protein sequence ID" value="KAK8060647.1"/>
    <property type="molecule type" value="Genomic_DNA"/>
</dbReference>
<evidence type="ECO:0000256" key="4">
    <source>
        <dbReference type="ARBA" id="ARBA00022723"/>
    </source>
</evidence>
<dbReference type="PRINTS" id="PR00463">
    <property type="entry name" value="EP450I"/>
</dbReference>
<dbReference type="InterPro" id="IPR036396">
    <property type="entry name" value="Cyt_P450_sf"/>
</dbReference>
<accession>A0ABR1UNZ5</accession>
<dbReference type="Proteomes" id="UP001446871">
    <property type="component" value="Unassembled WGS sequence"/>
</dbReference>